<accession>A0A9P1KLM6</accession>
<name>A0A9P1KLM6_9CYAN</name>
<proteinExistence type="predicted"/>
<dbReference type="AlphaFoldDB" id="A0A9P1KLM6"/>
<sequence>MGADLGMGYENLIKKSGCGDLGDISCYSIRDSLPLNIIDRLA</sequence>
<dbReference type="Proteomes" id="UP000032946">
    <property type="component" value="Chromosome"/>
</dbReference>
<keyword evidence="2" id="KW-1185">Reference proteome</keyword>
<gene>
    <name evidence="1" type="ORF">ARTHRO_60935</name>
</gene>
<organism evidence="1 2">
    <name type="scientific">Limnospira indica PCC 8005</name>
    <dbReference type="NCBI Taxonomy" id="376219"/>
    <lineage>
        <taxon>Bacteria</taxon>
        <taxon>Bacillati</taxon>
        <taxon>Cyanobacteriota</taxon>
        <taxon>Cyanophyceae</taxon>
        <taxon>Oscillatoriophycideae</taxon>
        <taxon>Oscillatoriales</taxon>
        <taxon>Sirenicapillariaceae</taxon>
        <taxon>Limnospira</taxon>
    </lineage>
</organism>
<evidence type="ECO:0000313" key="1">
    <source>
        <dbReference type="EMBL" id="CDM98334.1"/>
    </source>
</evidence>
<reference evidence="1 2" key="1">
    <citation type="submission" date="2014-02" db="EMBL/GenBank/DDBJ databases">
        <authorList>
            <person name="Genoscope - CEA"/>
        </authorList>
    </citation>
    <scope>NUCLEOTIDE SEQUENCE [LARGE SCALE GENOMIC DNA]</scope>
    <source>
        <strain evidence="1 2">PCC 8005</strain>
    </source>
</reference>
<evidence type="ECO:0000313" key="2">
    <source>
        <dbReference type="Proteomes" id="UP000032946"/>
    </source>
</evidence>
<protein>
    <submittedName>
        <fullName evidence="1">Uncharacterized protein</fullName>
    </submittedName>
</protein>
<dbReference type="EMBL" id="FO818640">
    <property type="protein sequence ID" value="CDM98334.1"/>
    <property type="molecule type" value="Genomic_DNA"/>
</dbReference>